<dbReference type="Pfam" id="PF00378">
    <property type="entry name" value="ECH_1"/>
    <property type="match status" value="1"/>
</dbReference>
<comment type="caution">
    <text evidence="2">The sequence shown here is derived from an EMBL/GenBank/DDBJ whole genome shotgun (WGS) entry which is preliminary data.</text>
</comment>
<dbReference type="AlphaFoldDB" id="A0AAE4CJM1"/>
<sequence length="224" mass="23913">MPPLHEDDGVFVLDLGDDENRFSPDWLNEVNASLDTVVAHSDAGALVTTGQGKFYSNGLDLEWITEHADQLASYRADVQELLARVLTLPVPAVAAVHGHAFGAGAMLALAHDFRVMRADRGFFCFPEVDIDVPFTPGMAALIQGKLTPAAAVEAMTTGRRFGGTQARERGLVDQVADEGDVVRTAVELVRPLAGKNRDTLGAIKSTMFASAVTALRTPEPTAQS</sequence>
<dbReference type="SUPFAM" id="SSF52096">
    <property type="entry name" value="ClpP/crotonase"/>
    <property type="match status" value="1"/>
</dbReference>
<proteinExistence type="predicted"/>
<dbReference type="PANTHER" id="PTHR11941">
    <property type="entry name" value="ENOYL-COA HYDRATASE-RELATED"/>
    <property type="match status" value="1"/>
</dbReference>
<dbReference type="GO" id="GO:0006635">
    <property type="term" value="P:fatty acid beta-oxidation"/>
    <property type="evidence" value="ECO:0007669"/>
    <property type="project" value="TreeGrafter"/>
</dbReference>
<dbReference type="CDD" id="cd06558">
    <property type="entry name" value="crotonase-like"/>
    <property type="match status" value="1"/>
</dbReference>
<dbReference type="InterPro" id="IPR029045">
    <property type="entry name" value="ClpP/crotonase-like_dom_sf"/>
</dbReference>
<accession>A0AAE4CJM1</accession>
<evidence type="ECO:0000313" key="3">
    <source>
        <dbReference type="Proteomes" id="UP001180845"/>
    </source>
</evidence>
<dbReference type="RefSeq" id="WP_310267576.1">
    <property type="nucleotide sequence ID" value="NZ_JAVDXW010000001.1"/>
</dbReference>
<evidence type="ECO:0000256" key="1">
    <source>
        <dbReference type="ARBA" id="ARBA00023098"/>
    </source>
</evidence>
<dbReference type="PANTHER" id="PTHR11941:SF75">
    <property type="entry name" value="ENOYL-COA HYDRATASE_ISOMERASE FAMILY PROTEIN"/>
    <property type="match status" value="1"/>
</dbReference>
<gene>
    <name evidence="2" type="ORF">JOF55_000010</name>
</gene>
<name>A0AAE4CJM1_9ACTN</name>
<dbReference type="Proteomes" id="UP001180845">
    <property type="component" value="Unassembled WGS sequence"/>
</dbReference>
<evidence type="ECO:0000313" key="2">
    <source>
        <dbReference type="EMBL" id="MDR7299829.1"/>
    </source>
</evidence>
<keyword evidence="1" id="KW-0443">Lipid metabolism</keyword>
<keyword evidence="3" id="KW-1185">Reference proteome</keyword>
<reference evidence="2" key="1">
    <citation type="submission" date="2023-07" db="EMBL/GenBank/DDBJ databases">
        <title>Sequencing the genomes of 1000 actinobacteria strains.</title>
        <authorList>
            <person name="Klenk H.-P."/>
        </authorList>
    </citation>
    <scope>NUCLEOTIDE SEQUENCE</scope>
    <source>
        <strain evidence="2">DSM 45977</strain>
    </source>
</reference>
<dbReference type="Gene3D" id="3.90.226.10">
    <property type="entry name" value="2-enoyl-CoA Hydratase, Chain A, domain 1"/>
    <property type="match status" value="1"/>
</dbReference>
<protein>
    <submittedName>
        <fullName evidence="2">Enoyl-CoA hydratase/carnithine racemase</fullName>
    </submittedName>
</protein>
<dbReference type="GO" id="GO:0004165">
    <property type="term" value="F:delta(3)-delta(2)-enoyl-CoA isomerase activity"/>
    <property type="evidence" value="ECO:0007669"/>
    <property type="project" value="TreeGrafter"/>
</dbReference>
<dbReference type="FunFam" id="3.90.226.10:FF:000049">
    <property type="entry name" value="Enoyl-CoA delta isomerase 3"/>
    <property type="match status" value="1"/>
</dbReference>
<dbReference type="InterPro" id="IPR001753">
    <property type="entry name" value="Enoyl-CoA_hydra/iso"/>
</dbReference>
<organism evidence="2 3">
    <name type="scientific">Haloactinomyces albus</name>
    <dbReference type="NCBI Taxonomy" id="1352928"/>
    <lineage>
        <taxon>Bacteria</taxon>
        <taxon>Bacillati</taxon>
        <taxon>Actinomycetota</taxon>
        <taxon>Actinomycetes</taxon>
        <taxon>Actinopolysporales</taxon>
        <taxon>Actinopolysporaceae</taxon>
        <taxon>Haloactinomyces</taxon>
    </lineage>
</organism>
<dbReference type="EMBL" id="JAVDXW010000001">
    <property type="protein sequence ID" value="MDR7299829.1"/>
    <property type="molecule type" value="Genomic_DNA"/>
</dbReference>